<feature type="region of interest" description="Disordered" evidence="5">
    <location>
        <begin position="147"/>
        <end position="194"/>
    </location>
</feature>
<keyword evidence="3" id="KW-0732">Signal</keyword>
<feature type="compositionally biased region" description="Polar residues" evidence="5">
    <location>
        <begin position="181"/>
        <end position="194"/>
    </location>
</feature>
<accession>A0A7L1GW28</accession>
<feature type="non-terminal residue" evidence="6">
    <location>
        <position position="1"/>
    </location>
</feature>
<dbReference type="SUPFAM" id="SSF82895">
    <property type="entry name" value="TSP-1 type 1 repeat"/>
    <property type="match status" value="2"/>
</dbReference>
<organism evidence="6 7">
    <name type="scientific">Indicator maculatus</name>
    <name type="common">spotted honeyguide</name>
    <dbReference type="NCBI Taxonomy" id="545262"/>
    <lineage>
        <taxon>Eukaryota</taxon>
        <taxon>Metazoa</taxon>
        <taxon>Chordata</taxon>
        <taxon>Craniata</taxon>
        <taxon>Vertebrata</taxon>
        <taxon>Euteleostomi</taxon>
        <taxon>Archelosauria</taxon>
        <taxon>Archosauria</taxon>
        <taxon>Dinosauria</taxon>
        <taxon>Saurischia</taxon>
        <taxon>Theropoda</taxon>
        <taxon>Coelurosauria</taxon>
        <taxon>Aves</taxon>
        <taxon>Neognathae</taxon>
        <taxon>Neoaves</taxon>
        <taxon>Telluraves</taxon>
        <taxon>Coraciimorphae</taxon>
        <taxon>Piciformes</taxon>
        <taxon>Indicatoridae</taxon>
        <taxon>Indicator</taxon>
    </lineage>
</organism>
<evidence type="ECO:0000256" key="3">
    <source>
        <dbReference type="ARBA" id="ARBA00022729"/>
    </source>
</evidence>
<reference evidence="6 7" key="1">
    <citation type="submission" date="2019-09" db="EMBL/GenBank/DDBJ databases">
        <title>Bird 10,000 Genomes (B10K) Project - Family phase.</title>
        <authorList>
            <person name="Zhang G."/>
        </authorList>
    </citation>
    <scope>NUCLEOTIDE SEQUENCE [LARGE SCALE GENOMIC DNA]</scope>
    <source>
        <strain evidence="6">B10K-DU-001-78</strain>
        <tissue evidence="6">Muscle</tissue>
    </source>
</reference>
<dbReference type="SMART" id="SM00209">
    <property type="entry name" value="TSP1"/>
    <property type="match status" value="2"/>
</dbReference>
<evidence type="ECO:0000256" key="4">
    <source>
        <dbReference type="ARBA" id="ARBA00022737"/>
    </source>
</evidence>
<dbReference type="SUPFAM" id="SSF49854">
    <property type="entry name" value="Spermadhesin, CUB domain"/>
    <property type="match status" value="2"/>
</dbReference>
<comment type="subcellular location">
    <subcellularLocation>
        <location evidence="1">Secreted</location>
    </subcellularLocation>
</comment>
<dbReference type="PANTHER" id="PTHR13723:SF281">
    <property type="entry name" value="PAPILIN"/>
    <property type="match status" value="1"/>
</dbReference>
<dbReference type="AlphaFoldDB" id="A0A7L1GW28"/>
<dbReference type="GO" id="GO:0005576">
    <property type="term" value="C:extracellular region"/>
    <property type="evidence" value="ECO:0007669"/>
    <property type="project" value="UniProtKB-SubCell"/>
</dbReference>
<dbReference type="OrthoDB" id="9942326at2759"/>
<keyword evidence="7" id="KW-1185">Reference proteome</keyword>
<name>A0A7L1GW28_9PICI</name>
<dbReference type="PROSITE" id="PS50092">
    <property type="entry name" value="TSP1"/>
    <property type="match status" value="2"/>
</dbReference>
<dbReference type="InterPro" id="IPR050439">
    <property type="entry name" value="ADAMTS_ADAMTS-like"/>
</dbReference>
<evidence type="ECO:0000256" key="2">
    <source>
        <dbReference type="ARBA" id="ARBA00022525"/>
    </source>
</evidence>
<evidence type="ECO:0000256" key="5">
    <source>
        <dbReference type="SAM" id="MobiDB-lite"/>
    </source>
</evidence>
<dbReference type="InterPro" id="IPR036383">
    <property type="entry name" value="TSP1_rpt_sf"/>
</dbReference>
<dbReference type="Gene3D" id="2.60.120.290">
    <property type="entry name" value="Spermadhesin, CUB domain"/>
    <property type="match status" value="1"/>
</dbReference>
<dbReference type="Proteomes" id="UP000557230">
    <property type="component" value="Unassembled WGS sequence"/>
</dbReference>
<keyword evidence="2" id="KW-0964">Secreted</keyword>
<evidence type="ECO:0000313" key="7">
    <source>
        <dbReference type="Proteomes" id="UP000557230"/>
    </source>
</evidence>
<dbReference type="FunFam" id="2.20.100.10:FF:000005">
    <property type="entry name" value="ADAM metallopeptidase with thrombospondin type 1 motif 9"/>
    <property type="match status" value="1"/>
</dbReference>
<dbReference type="PANTHER" id="PTHR13723">
    <property type="entry name" value="ADAMTS A DISINTEGRIN AND METALLOPROTEASE WITH THROMBOSPONDIN MOTIFS PROTEASE"/>
    <property type="match status" value="1"/>
</dbReference>
<dbReference type="GO" id="GO:0031012">
    <property type="term" value="C:extracellular matrix"/>
    <property type="evidence" value="ECO:0007669"/>
    <property type="project" value="TreeGrafter"/>
</dbReference>
<dbReference type="GO" id="GO:0030198">
    <property type="term" value="P:extracellular matrix organization"/>
    <property type="evidence" value="ECO:0007669"/>
    <property type="project" value="TreeGrafter"/>
</dbReference>
<dbReference type="Gene3D" id="2.20.100.10">
    <property type="entry name" value="Thrombospondin type-1 (TSP1) repeat"/>
    <property type="match status" value="1"/>
</dbReference>
<sequence length="416" mass="45524">CHPVPKPEGRVEVCDLSPCPPRWKVTPAGPCSSSCGLGLAVQLVTCVQTLQGKEVLLEEHLCPVAEKPLSSVPCVIRTCSYEWSFSEWTECSTSCGNGIQTRQDFCLNPLTRQQVNPTFCRHFPKPIVLRGCSAGPCPEQLLRPRSHGAGLQSVTPPVTTSAVTAPEGRDRDQELPPSAVPQEQTKPSAGEENTTPRCSWLLLDVFLTSLCPAGVCGKLFLNATGVINMTGVGSSDCTVAIGRPLGEEITVSVLESSLNCSAGEVVLFSGRMMWRTGCRKLPLSLINSRTNTLVVKQRVLLPGHGVVLQYNSRTATKKYHQDCDKQLFGPQGEIVNPVQLPDQRQGGVCRTFINVAPQHRIALRALYTDLGNESNQTHFNYILVRDVSTMRTVVFRGRQQFLWQSTGSQAEIEFHD</sequence>
<protein>
    <submittedName>
        <fullName evidence="6">ATS13 metalloproteinase</fullName>
    </submittedName>
</protein>
<dbReference type="GO" id="GO:0004222">
    <property type="term" value="F:metalloendopeptidase activity"/>
    <property type="evidence" value="ECO:0007669"/>
    <property type="project" value="TreeGrafter"/>
</dbReference>
<feature type="non-terminal residue" evidence="6">
    <location>
        <position position="416"/>
    </location>
</feature>
<evidence type="ECO:0000313" key="6">
    <source>
        <dbReference type="EMBL" id="NXN18084.1"/>
    </source>
</evidence>
<feature type="compositionally biased region" description="Low complexity" evidence="5">
    <location>
        <begin position="153"/>
        <end position="166"/>
    </location>
</feature>
<dbReference type="EMBL" id="VXBD01013613">
    <property type="protein sequence ID" value="NXN18084.1"/>
    <property type="molecule type" value="Genomic_DNA"/>
</dbReference>
<dbReference type="InterPro" id="IPR035914">
    <property type="entry name" value="Sperma_CUB_dom_sf"/>
</dbReference>
<comment type="caution">
    <text evidence="6">The sequence shown here is derived from an EMBL/GenBank/DDBJ whole genome shotgun (WGS) entry which is preliminary data.</text>
</comment>
<gene>
    <name evidence="6" type="primary">Adamts13_1</name>
    <name evidence="6" type="ORF">INDMAC_R09366</name>
</gene>
<dbReference type="GO" id="GO:0006508">
    <property type="term" value="P:proteolysis"/>
    <property type="evidence" value="ECO:0007669"/>
    <property type="project" value="TreeGrafter"/>
</dbReference>
<keyword evidence="4" id="KW-0677">Repeat</keyword>
<dbReference type="InterPro" id="IPR000884">
    <property type="entry name" value="TSP1_rpt"/>
</dbReference>
<evidence type="ECO:0000256" key="1">
    <source>
        <dbReference type="ARBA" id="ARBA00004613"/>
    </source>
</evidence>
<proteinExistence type="predicted"/>
<dbReference type="Pfam" id="PF19030">
    <property type="entry name" value="TSP1_ADAMTS"/>
    <property type="match status" value="2"/>
</dbReference>